<dbReference type="KEGG" id="srt:Srot_1213"/>
<dbReference type="PANTHER" id="PTHR48100">
    <property type="entry name" value="BROAD-SPECIFICITY PHOSPHATASE YOR283W-RELATED"/>
    <property type="match status" value="1"/>
</dbReference>
<dbReference type="SMART" id="SM00855">
    <property type="entry name" value="PGAM"/>
    <property type="match status" value="1"/>
</dbReference>
<dbReference type="AlphaFoldDB" id="D6ZFG0"/>
<dbReference type="OrthoDB" id="4120859at2"/>
<evidence type="ECO:0000313" key="1">
    <source>
        <dbReference type="EMBL" id="ADG97684.1"/>
    </source>
</evidence>
<dbReference type="SUPFAM" id="SSF53254">
    <property type="entry name" value="Phosphoglycerate mutase-like"/>
    <property type="match status" value="1"/>
</dbReference>
<dbReference type="GO" id="GO:0005737">
    <property type="term" value="C:cytoplasm"/>
    <property type="evidence" value="ECO:0007669"/>
    <property type="project" value="TreeGrafter"/>
</dbReference>
<dbReference type="InterPro" id="IPR050275">
    <property type="entry name" value="PGM_Phosphatase"/>
</dbReference>
<protein>
    <submittedName>
        <fullName evidence="1">Phosphoglycerate mutase</fullName>
    </submittedName>
</protein>
<dbReference type="InterPro" id="IPR029033">
    <property type="entry name" value="His_PPase_superfam"/>
</dbReference>
<dbReference type="CDD" id="cd07067">
    <property type="entry name" value="HP_PGM_like"/>
    <property type="match status" value="1"/>
</dbReference>
<name>D6ZFG0_SEGRD</name>
<gene>
    <name evidence="1" type="ordered locus">Srot_1213</name>
</gene>
<dbReference type="RefSeq" id="WP_013138140.1">
    <property type="nucleotide sequence ID" value="NC_014168.1"/>
</dbReference>
<dbReference type="GO" id="GO:0016791">
    <property type="term" value="F:phosphatase activity"/>
    <property type="evidence" value="ECO:0007669"/>
    <property type="project" value="TreeGrafter"/>
</dbReference>
<sequence length="251" mass="26382">MTVLLVRHARSTSNVARTLAGRSPGVGLDPHGREQAHDLVDRLAALPIRRIVRSPLQRCAETITPLAAALGLAQQVDERLSEVDYGSWTGRKLDELGGEPLWKVVQRHPSAAVFPGGEGLAQVQARALAAIRDHDRAVAQEHGPGALWLACSHGDVIKSVLADAVGSHLDQFQRLMVEPASVSVVAYTPHLPVVSCMNHTDGALPPAKCNIMPAAVAVATSAEHEQPEYDGMVGGAPGVAAGGPAEKAMEV</sequence>
<dbReference type="Gene3D" id="3.40.50.1240">
    <property type="entry name" value="Phosphoglycerate mutase-like"/>
    <property type="match status" value="1"/>
</dbReference>
<keyword evidence="2" id="KW-1185">Reference proteome</keyword>
<evidence type="ECO:0000313" key="2">
    <source>
        <dbReference type="Proteomes" id="UP000002247"/>
    </source>
</evidence>
<dbReference type="InterPro" id="IPR013078">
    <property type="entry name" value="His_Pase_superF_clade-1"/>
</dbReference>
<accession>D6ZFG0</accession>
<proteinExistence type="predicted"/>
<organism evidence="1 2">
    <name type="scientific">Segniliparus rotundus (strain ATCC BAA-972 / CDC 1076 / CIP 108378 / DSM 44985 / JCM 13578)</name>
    <dbReference type="NCBI Taxonomy" id="640132"/>
    <lineage>
        <taxon>Bacteria</taxon>
        <taxon>Bacillati</taxon>
        <taxon>Actinomycetota</taxon>
        <taxon>Actinomycetes</taxon>
        <taxon>Mycobacteriales</taxon>
        <taxon>Segniliparaceae</taxon>
        <taxon>Segniliparus</taxon>
    </lineage>
</organism>
<dbReference type="PANTHER" id="PTHR48100:SF2">
    <property type="entry name" value="CONSERVED PROTEIN"/>
    <property type="match status" value="1"/>
</dbReference>
<reference evidence="1 2" key="1">
    <citation type="journal article" date="2010" name="Stand. Genomic Sci.">
        <title>Complete genome sequence of Segniliparus rotundus type strain (CDC 1076).</title>
        <authorList>
            <person name="Sikorski J."/>
            <person name="Lapidus A."/>
            <person name="Copeland A."/>
            <person name="Misra M."/>
            <person name="Glavina Del Rio T."/>
            <person name="Nolan M."/>
            <person name="Lucas S."/>
            <person name="Chen F."/>
            <person name="Tice H."/>
            <person name="Cheng J.F."/>
            <person name="Jando M."/>
            <person name="Schneider S."/>
            <person name="Bruce D."/>
            <person name="Goodwin L."/>
            <person name="Pitluck S."/>
            <person name="Liolios K."/>
            <person name="Mikhailova N."/>
            <person name="Pati A."/>
            <person name="Ivanova N."/>
            <person name="Mavromatis K."/>
            <person name="Chen A."/>
            <person name="Palaniappan K."/>
            <person name="Chertkov O."/>
            <person name="Land M."/>
            <person name="Hauser L."/>
            <person name="Chang Y.J."/>
            <person name="Jeffries C.D."/>
            <person name="Brettin T."/>
            <person name="Detter J.C."/>
            <person name="Han C."/>
            <person name="Rohde M."/>
            <person name="Goker M."/>
            <person name="Bristow J."/>
            <person name="Eisen J.A."/>
            <person name="Markowitz V."/>
            <person name="Hugenholtz P."/>
            <person name="Kyrpides N.C."/>
            <person name="Klenk H.P."/>
        </authorList>
    </citation>
    <scope>NUCLEOTIDE SEQUENCE [LARGE SCALE GENOMIC DNA]</scope>
    <source>
        <strain evidence="2">ATCC BAA-972 / CDC 1076 / CIP 108378 / DSM 44985 / JCM 13578</strain>
    </source>
</reference>
<dbReference type="eggNOG" id="COG0406">
    <property type="taxonomic scope" value="Bacteria"/>
</dbReference>
<dbReference type="InterPro" id="IPR022492">
    <property type="entry name" value="Phosphomutase_MSMEG4193_put"/>
</dbReference>
<dbReference type="STRING" id="640132.Srot_1213"/>
<dbReference type="HOGENOM" id="CLU_033323_8_0_11"/>
<dbReference type="NCBIfam" id="TIGR03848">
    <property type="entry name" value="MSMEG_4193"/>
    <property type="match status" value="1"/>
</dbReference>
<dbReference type="Pfam" id="PF00300">
    <property type="entry name" value="His_Phos_1"/>
    <property type="match status" value="1"/>
</dbReference>
<dbReference type="Proteomes" id="UP000002247">
    <property type="component" value="Chromosome"/>
</dbReference>
<dbReference type="EMBL" id="CP001958">
    <property type="protein sequence ID" value="ADG97684.1"/>
    <property type="molecule type" value="Genomic_DNA"/>
</dbReference>